<accession>A0A523YLM6</accession>
<comment type="caution">
    <text evidence="6">The sequence shown here is derived from an EMBL/GenBank/DDBJ whole genome shotgun (WGS) entry which is preliminary data.</text>
</comment>
<keyword evidence="2" id="KW-0560">Oxidoreductase</keyword>
<dbReference type="EMBL" id="SOIJ01000207">
    <property type="protein sequence ID" value="TET92483.1"/>
    <property type="molecule type" value="Genomic_DNA"/>
</dbReference>
<sequence>MQSFQFYLPTRVYFGKGMIEKVGEEAKKLGKRALVVTGGKSARRMGVLQKVEDSLKKMGVKTILFEGVEANPSLETIKRGMNLAKKEKCQIIVGLGGGSPMDAAKGIAVSSTNPGGFTQYLGRNKLKEVPLPVIAVPTTAGTGSEVTPYAVFTTTDGKHQKKIMADDFIFPKVALVDPELTLSLPASVTADTGIDALSHAIEGLISNSSQPLSDCLALEAIKLLSTNLPEVARNPQDIEVRGQILYASLLAGMVIAQTGTIIVHGMSYRLTTDLNLPHGRACAILLPWVCEFNLKSSSAKLTSLAKSLGEEVENLAQEEAVERVVNRLRDLLLQVGLSQDLRSRKIEESQIRDFAHEVMQDKRKLANNPREVTLEDVIEIYQKAFGVVK</sequence>
<dbReference type="InterPro" id="IPR018211">
    <property type="entry name" value="ADH_Fe_CS"/>
</dbReference>
<dbReference type="CDD" id="cd08551">
    <property type="entry name" value="Fe-ADH"/>
    <property type="match status" value="1"/>
</dbReference>
<keyword evidence="3" id="KW-0520">NAD</keyword>
<dbReference type="PANTHER" id="PTHR11496">
    <property type="entry name" value="ALCOHOL DEHYDROGENASE"/>
    <property type="match status" value="1"/>
</dbReference>
<dbReference type="Proteomes" id="UP000316925">
    <property type="component" value="Unassembled WGS sequence"/>
</dbReference>
<reference evidence="6 7" key="1">
    <citation type="submission" date="2019-03" db="EMBL/GenBank/DDBJ databases">
        <title>Metabolic potential of uncultured bacteria and archaea associated with petroleum seepage in deep-sea sediments.</title>
        <authorList>
            <person name="Dong X."/>
            <person name="Hubert C."/>
        </authorList>
    </citation>
    <scope>NUCLEOTIDE SEQUENCE [LARGE SCALE GENOMIC DNA]</scope>
    <source>
        <strain evidence="6">E29_bin28</strain>
    </source>
</reference>
<dbReference type="FunFam" id="1.20.1090.10:FF:000001">
    <property type="entry name" value="Aldehyde-alcohol dehydrogenase"/>
    <property type="match status" value="1"/>
</dbReference>
<dbReference type="Pfam" id="PF25137">
    <property type="entry name" value="ADH_Fe_C"/>
    <property type="match status" value="1"/>
</dbReference>
<dbReference type="FunFam" id="3.40.50.1970:FF:000003">
    <property type="entry name" value="Alcohol dehydrogenase, iron-containing"/>
    <property type="match status" value="1"/>
</dbReference>
<dbReference type="SUPFAM" id="SSF56796">
    <property type="entry name" value="Dehydroquinate synthase-like"/>
    <property type="match status" value="1"/>
</dbReference>
<evidence type="ECO:0000313" key="6">
    <source>
        <dbReference type="EMBL" id="TET92483.1"/>
    </source>
</evidence>
<dbReference type="PANTHER" id="PTHR11496:SF102">
    <property type="entry name" value="ALCOHOL DEHYDROGENASE 4"/>
    <property type="match status" value="1"/>
</dbReference>
<evidence type="ECO:0000256" key="3">
    <source>
        <dbReference type="ARBA" id="ARBA00023027"/>
    </source>
</evidence>
<dbReference type="AlphaFoldDB" id="A0A523YLM6"/>
<dbReference type="InterPro" id="IPR001670">
    <property type="entry name" value="ADH_Fe/GldA"/>
</dbReference>
<dbReference type="PROSITE" id="PS00913">
    <property type="entry name" value="ADH_IRON_1"/>
    <property type="match status" value="1"/>
</dbReference>
<evidence type="ECO:0000256" key="2">
    <source>
        <dbReference type="ARBA" id="ARBA00023002"/>
    </source>
</evidence>
<dbReference type="Pfam" id="PF00465">
    <property type="entry name" value="Fe-ADH"/>
    <property type="match status" value="1"/>
</dbReference>
<name>A0A523YLM6_UNCAE</name>
<feature type="domain" description="Alcohol dehydrogenase iron-type/glycerol dehydrogenase GldA" evidence="4">
    <location>
        <begin position="9"/>
        <end position="178"/>
    </location>
</feature>
<evidence type="ECO:0000256" key="1">
    <source>
        <dbReference type="ARBA" id="ARBA00007358"/>
    </source>
</evidence>
<dbReference type="GO" id="GO:0004022">
    <property type="term" value="F:alcohol dehydrogenase (NAD+) activity"/>
    <property type="evidence" value="ECO:0007669"/>
    <property type="project" value="TreeGrafter"/>
</dbReference>
<dbReference type="GO" id="GO:0046872">
    <property type="term" value="F:metal ion binding"/>
    <property type="evidence" value="ECO:0007669"/>
    <property type="project" value="InterPro"/>
</dbReference>
<evidence type="ECO:0000259" key="4">
    <source>
        <dbReference type="Pfam" id="PF00465"/>
    </source>
</evidence>
<dbReference type="Gene3D" id="1.20.1090.10">
    <property type="entry name" value="Dehydroquinate synthase-like - alpha domain"/>
    <property type="match status" value="1"/>
</dbReference>
<protein>
    <submittedName>
        <fullName evidence="6">Iron-containing alcohol dehydrogenase</fullName>
    </submittedName>
</protein>
<feature type="domain" description="Fe-containing alcohol dehydrogenase-like C-terminal" evidence="5">
    <location>
        <begin position="189"/>
        <end position="385"/>
    </location>
</feature>
<dbReference type="InterPro" id="IPR039697">
    <property type="entry name" value="Alcohol_dehydrogenase_Fe"/>
</dbReference>
<organism evidence="6 7">
    <name type="scientific">Aerophobetes bacterium</name>
    <dbReference type="NCBI Taxonomy" id="2030807"/>
    <lineage>
        <taxon>Bacteria</taxon>
        <taxon>Candidatus Aerophobota</taxon>
    </lineage>
</organism>
<gene>
    <name evidence="6" type="ORF">E3J33_03670</name>
</gene>
<dbReference type="InterPro" id="IPR056798">
    <property type="entry name" value="ADH_Fe_C"/>
</dbReference>
<evidence type="ECO:0000259" key="5">
    <source>
        <dbReference type="Pfam" id="PF25137"/>
    </source>
</evidence>
<proteinExistence type="inferred from homology"/>
<evidence type="ECO:0000313" key="7">
    <source>
        <dbReference type="Proteomes" id="UP000316925"/>
    </source>
</evidence>
<dbReference type="Gene3D" id="3.40.50.1970">
    <property type="match status" value="1"/>
</dbReference>
<comment type="similarity">
    <text evidence="1">Belongs to the iron-containing alcohol dehydrogenase family.</text>
</comment>